<organism evidence="1">
    <name type="scientific">marine metagenome</name>
    <dbReference type="NCBI Taxonomy" id="408172"/>
    <lineage>
        <taxon>unclassified sequences</taxon>
        <taxon>metagenomes</taxon>
        <taxon>ecological metagenomes</taxon>
    </lineage>
</organism>
<dbReference type="SUPFAM" id="SSF55931">
    <property type="entry name" value="Glutamine synthetase/guanido kinase"/>
    <property type="match status" value="1"/>
</dbReference>
<name>A0A382YQK4_9ZZZZ</name>
<accession>A0A382YQK4</accession>
<reference evidence="1" key="1">
    <citation type="submission" date="2018-05" db="EMBL/GenBank/DDBJ databases">
        <authorList>
            <person name="Lanie J.A."/>
            <person name="Ng W.-L."/>
            <person name="Kazmierczak K.M."/>
            <person name="Andrzejewski T.M."/>
            <person name="Davidsen T.M."/>
            <person name="Wayne K.J."/>
            <person name="Tettelin H."/>
            <person name="Glass J.I."/>
            <person name="Rusch D."/>
            <person name="Podicherti R."/>
            <person name="Tsui H.-C.T."/>
            <person name="Winkler M.E."/>
        </authorList>
    </citation>
    <scope>NUCLEOTIDE SEQUENCE</scope>
</reference>
<evidence type="ECO:0000313" key="1">
    <source>
        <dbReference type="EMBL" id="SVD85503.1"/>
    </source>
</evidence>
<dbReference type="Gene3D" id="3.30.590.20">
    <property type="match status" value="1"/>
</dbReference>
<dbReference type="InterPro" id="IPR014746">
    <property type="entry name" value="Gln_synth/guanido_kin_cat_dom"/>
</dbReference>
<sequence>WQAARYGLGGIHVDPKNFQKLSIKKAIENLFLLVQPTMSSLGTEKYLGKLEEVLNGSTGSTIQRNLYKKSKNFKNVIKTLIEQFYQ</sequence>
<proteinExistence type="predicted"/>
<protein>
    <submittedName>
        <fullName evidence="1">Uncharacterized protein</fullName>
    </submittedName>
</protein>
<dbReference type="GO" id="GO:0003824">
    <property type="term" value="F:catalytic activity"/>
    <property type="evidence" value="ECO:0007669"/>
    <property type="project" value="InterPro"/>
</dbReference>
<dbReference type="AlphaFoldDB" id="A0A382YQK4"/>
<gene>
    <name evidence="1" type="ORF">METZ01_LOCUS438357</name>
</gene>
<dbReference type="EMBL" id="UINC01177718">
    <property type="protein sequence ID" value="SVD85503.1"/>
    <property type="molecule type" value="Genomic_DNA"/>
</dbReference>
<feature type="non-terminal residue" evidence="1">
    <location>
        <position position="1"/>
    </location>
</feature>